<dbReference type="Gene3D" id="3.10.450.50">
    <property type="match status" value="1"/>
</dbReference>
<dbReference type="InterPro" id="IPR032710">
    <property type="entry name" value="NTF2-like_dom_sf"/>
</dbReference>
<proteinExistence type="predicted"/>
<dbReference type="InterPro" id="IPR000504">
    <property type="entry name" value="RRM_dom"/>
</dbReference>
<name>A0A8X8YMA5_SALSN</name>
<accession>A0A8X8YMA5</accession>
<feature type="region of interest" description="Disordered" evidence="3">
    <location>
        <begin position="281"/>
        <end position="302"/>
    </location>
</feature>
<organism evidence="6">
    <name type="scientific">Salvia splendens</name>
    <name type="common">Scarlet sage</name>
    <dbReference type="NCBI Taxonomy" id="180675"/>
    <lineage>
        <taxon>Eukaryota</taxon>
        <taxon>Viridiplantae</taxon>
        <taxon>Streptophyta</taxon>
        <taxon>Embryophyta</taxon>
        <taxon>Tracheophyta</taxon>
        <taxon>Spermatophyta</taxon>
        <taxon>Magnoliopsida</taxon>
        <taxon>eudicotyledons</taxon>
        <taxon>Gunneridae</taxon>
        <taxon>Pentapetalae</taxon>
        <taxon>asterids</taxon>
        <taxon>lamiids</taxon>
        <taxon>Lamiales</taxon>
        <taxon>Lamiaceae</taxon>
        <taxon>Nepetoideae</taxon>
        <taxon>Mentheae</taxon>
        <taxon>Salviinae</taxon>
        <taxon>Salvia</taxon>
        <taxon>Salvia subgen. Calosphace</taxon>
        <taxon>core Calosphace</taxon>
    </lineage>
</organism>
<dbReference type="GO" id="GO:0003729">
    <property type="term" value="F:mRNA binding"/>
    <property type="evidence" value="ECO:0007669"/>
    <property type="project" value="TreeGrafter"/>
</dbReference>
<comment type="caution">
    <text evidence="6">The sequence shown here is derived from an EMBL/GenBank/DDBJ whole genome shotgun (WGS) entry which is preliminary data.</text>
</comment>
<dbReference type="PROSITE" id="PS50177">
    <property type="entry name" value="NTF2_DOMAIN"/>
    <property type="match status" value="1"/>
</dbReference>
<dbReference type="FunFam" id="3.10.450.50:FF:000003">
    <property type="entry name" value="Nuclear transport factor 2 family protein"/>
    <property type="match status" value="1"/>
</dbReference>
<feature type="domain" description="NTF2" evidence="5">
    <location>
        <begin position="32"/>
        <end position="148"/>
    </location>
</feature>
<dbReference type="AlphaFoldDB" id="A0A8X8YMA5"/>
<dbReference type="Proteomes" id="UP000298416">
    <property type="component" value="Unassembled WGS sequence"/>
</dbReference>
<dbReference type="SUPFAM" id="SSF54928">
    <property type="entry name" value="RNA-binding domain, RBD"/>
    <property type="match status" value="1"/>
</dbReference>
<evidence type="ECO:0000259" key="5">
    <source>
        <dbReference type="PROSITE" id="PS50177"/>
    </source>
</evidence>
<keyword evidence="1 2" id="KW-0694">RNA-binding</keyword>
<dbReference type="CDD" id="cd00780">
    <property type="entry name" value="NTF2"/>
    <property type="match status" value="1"/>
</dbReference>
<feature type="compositionally biased region" description="Polar residues" evidence="3">
    <location>
        <begin position="283"/>
        <end position="293"/>
    </location>
</feature>
<dbReference type="SUPFAM" id="SSF54427">
    <property type="entry name" value="NTF2-like"/>
    <property type="match status" value="1"/>
</dbReference>
<dbReference type="Pfam" id="PF00076">
    <property type="entry name" value="RRM_1"/>
    <property type="match status" value="1"/>
</dbReference>
<dbReference type="CDD" id="cd00590">
    <property type="entry name" value="RRM_SF"/>
    <property type="match status" value="1"/>
</dbReference>
<feature type="compositionally biased region" description="Polar residues" evidence="3">
    <location>
        <begin position="464"/>
        <end position="473"/>
    </location>
</feature>
<evidence type="ECO:0000256" key="2">
    <source>
        <dbReference type="PROSITE-ProRule" id="PRU00176"/>
    </source>
</evidence>
<evidence type="ECO:0000313" key="6">
    <source>
        <dbReference type="EMBL" id="KAG6433162.1"/>
    </source>
</evidence>
<reference evidence="6" key="1">
    <citation type="submission" date="2018-01" db="EMBL/GenBank/DDBJ databases">
        <authorList>
            <person name="Mao J.F."/>
        </authorList>
    </citation>
    <scope>NUCLEOTIDE SEQUENCE</scope>
    <source>
        <strain evidence="6">Huo1</strain>
        <tissue evidence="6">Leaf</tissue>
    </source>
</reference>
<dbReference type="InterPro" id="IPR012677">
    <property type="entry name" value="Nucleotide-bd_a/b_plait_sf"/>
</dbReference>
<sequence>MSWVVIARFVRSEMAAAAAEVAAQQPVTAQIVGSAFVMQYYHILHQTPEHVYRFYQDISKLGRPQEDGTMTITTTMQAINEKILALKSLDFVAEVKSVDSQESFSGGVHVLVTGYLMGKDKSCRSFAQSFFLAPQDNGYFVLNDMLRYLDSAPANPAVLDGTVPVPAAPATIVDNHVPDSGDSQRLSEDTAPPAEEVVAGEVYNPLENGDVPILEEEVPVAEVVDEVENGEQMIVQSSAKIEELPKKSYASIVMHLKESAASSPPLQVAPRKAPPKIVEPMHPSSSPVTNGPISGSEAVDNGNNAEADGYSIYIKGLPMNATESLLEEVFKKFGTIKSDGIQVRSNRQQAFCFGFVEFEDASSVQKALEASPVTIGARQAFVEEKRSTNTRNSKGRFQPGRGSGFRYEGVRGRGNYGGGRGYGRGDFNGRGEFGGRGGRSSNRDGYQRSENMSSNGGGRMNRTGGLTNGNTKSMAPRVSATA</sequence>
<evidence type="ECO:0000256" key="1">
    <source>
        <dbReference type="ARBA" id="ARBA00022884"/>
    </source>
</evidence>
<reference evidence="6" key="2">
    <citation type="submission" date="2020-08" db="EMBL/GenBank/DDBJ databases">
        <title>Plant Genome Project.</title>
        <authorList>
            <person name="Zhang R.-G."/>
        </authorList>
    </citation>
    <scope>NUCLEOTIDE SEQUENCE</scope>
    <source>
        <strain evidence="6">Huo1</strain>
        <tissue evidence="6">Leaf</tissue>
    </source>
</reference>
<dbReference type="InterPro" id="IPR018222">
    <property type="entry name" value="Nuclear_transport_factor_2_euk"/>
</dbReference>
<gene>
    <name evidence="6" type="ORF">SASPL_104770</name>
</gene>
<evidence type="ECO:0000259" key="4">
    <source>
        <dbReference type="PROSITE" id="PS50102"/>
    </source>
</evidence>
<dbReference type="Pfam" id="PF02136">
    <property type="entry name" value="NTF2"/>
    <property type="match status" value="1"/>
</dbReference>
<evidence type="ECO:0000256" key="3">
    <source>
        <dbReference type="SAM" id="MobiDB-lite"/>
    </source>
</evidence>
<dbReference type="PROSITE" id="PS50102">
    <property type="entry name" value="RRM"/>
    <property type="match status" value="1"/>
</dbReference>
<dbReference type="EMBL" id="PNBA02000002">
    <property type="protein sequence ID" value="KAG6433162.1"/>
    <property type="molecule type" value="Genomic_DNA"/>
</dbReference>
<feature type="region of interest" description="Disordered" evidence="3">
    <location>
        <begin position="385"/>
        <end position="482"/>
    </location>
</feature>
<evidence type="ECO:0008006" key="8">
    <source>
        <dbReference type="Google" id="ProtNLM"/>
    </source>
</evidence>
<dbReference type="GO" id="GO:0005829">
    <property type="term" value="C:cytosol"/>
    <property type="evidence" value="ECO:0007669"/>
    <property type="project" value="TreeGrafter"/>
</dbReference>
<dbReference type="InterPro" id="IPR035979">
    <property type="entry name" value="RBD_domain_sf"/>
</dbReference>
<keyword evidence="7" id="KW-1185">Reference proteome</keyword>
<dbReference type="PANTHER" id="PTHR10693">
    <property type="entry name" value="RAS GTPASE-ACTIVATING PROTEIN-BINDING PROTEIN"/>
    <property type="match status" value="1"/>
</dbReference>
<dbReference type="PANTHER" id="PTHR10693:SF20">
    <property type="entry name" value="AT27578P"/>
    <property type="match status" value="1"/>
</dbReference>
<feature type="compositionally biased region" description="Gly residues" evidence="3">
    <location>
        <begin position="412"/>
        <end position="438"/>
    </location>
</feature>
<feature type="domain" description="RRM" evidence="4">
    <location>
        <begin position="310"/>
        <end position="387"/>
    </location>
</feature>
<dbReference type="InterPro" id="IPR039539">
    <property type="entry name" value="Ras_GTPase_bind_prot"/>
</dbReference>
<protein>
    <recommendedName>
        <fullName evidence="8">G3BP-like protein</fullName>
    </recommendedName>
</protein>
<dbReference type="SMART" id="SM00360">
    <property type="entry name" value="RRM"/>
    <property type="match status" value="1"/>
</dbReference>
<dbReference type="GO" id="GO:1990904">
    <property type="term" value="C:ribonucleoprotein complex"/>
    <property type="evidence" value="ECO:0007669"/>
    <property type="project" value="TreeGrafter"/>
</dbReference>
<dbReference type="Gene3D" id="3.30.70.330">
    <property type="match status" value="1"/>
</dbReference>
<dbReference type="InterPro" id="IPR002075">
    <property type="entry name" value="NTF2_dom"/>
</dbReference>
<evidence type="ECO:0000313" key="7">
    <source>
        <dbReference type="Proteomes" id="UP000298416"/>
    </source>
</evidence>